<proteinExistence type="predicted"/>
<dbReference type="WBParaSite" id="SPAL_0001778600.1">
    <property type="protein sequence ID" value="SPAL_0001778600.1"/>
    <property type="gene ID" value="SPAL_0001778600"/>
</dbReference>
<accession>A0A0N5CIY1</accession>
<keyword evidence="1" id="KW-1133">Transmembrane helix</keyword>
<name>A0A0N5CIY1_STREA</name>
<dbReference type="AlphaFoldDB" id="A0A0N5CIY1"/>
<keyword evidence="1" id="KW-0472">Membrane</keyword>
<organism evidence="2 3">
    <name type="scientific">Strongyloides papillosus</name>
    <name type="common">Intestinal threadworm</name>
    <dbReference type="NCBI Taxonomy" id="174720"/>
    <lineage>
        <taxon>Eukaryota</taxon>
        <taxon>Metazoa</taxon>
        <taxon>Ecdysozoa</taxon>
        <taxon>Nematoda</taxon>
        <taxon>Chromadorea</taxon>
        <taxon>Rhabditida</taxon>
        <taxon>Tylenchina</taxon>
        <taxon>Panagrolaimomorpha</taxon>
        <taxon>Strongyloidoidea</taxon>
        <taxon>Strongyloididae</taxon>
        <taxon>Strongyloides</taxon>
    </lineage>
</organism>
<keyword evidence="2" id="KW-1185">Reference proteome</keyword>
<evidence type="ECO:0000313" key="3">
    <source>
        <dbReference type="WBParaSite" id="SPAL_0001778600.1"/>
    </source>
</evidence>
<sequence length="82" mass="9119">LRWALVNQLLGGLGWGRSACRRSVDRPPVGEPVGDRSLRAMTVAGWHTRGVGFQVPALYGLTHSFALFCFKLSYFIMIIKIV</sequence>
<reference evidence="3" key="1">
    <citation type="submission" date="2017-02" db="UniProtKB">
        <authorList>
            <consortium name="WormBaseParasite"/>
        </authorList>
    </citation>
    <scope>IDENTIFICATION</scope>
</reference>
<evidence type="ECO:0000313" key="2">
    <source>
        <dbReference type="Proteomes" id="UP000046392"/>
    </source>
</evidence>
<feature type="transmembrane region" description="Helical" evidence="1">
    <location>
        <begin position="57"/>
        <end position="79"/>
    </location>
</feature>
<dbReference type="Proteomes" id="UP000046392">
    <property type="component" value="Unplaced"/>
</dbReference>
<evidence type="ECO:0000256" key="1">
    <source>
        <dbReference type="SAM" id="Phobius"/>
    </source>
</evidence>
<protein>
    <submittedName>
        <fullName evidence="3">Secreted protein</fullName>
    </submittedName>
</protein>
<keyword evidence="1" id="KW-0812">Transmembrane</keyword>